<evidence type="ECO:0000313" key="5">
    <source>
        <dbReference type="Proteomes" id="UP000541535"/>
    </source>
</evidence>
<dbReference type="InterPro" id="IPR032350">
    <property type="entry name" value="Nbr1_FW"/>
</dbReference>
<evidence type="ECO:0000259" key="3">
    <source>
        <dbReference type="Pfam" id="PF25023"/>
    </source>
</evidence>
<dbReference type="InterPro" id="IPR056823">
    <property type="entry name" value="TEN-like_YD-shell"/>
</dbReference>
<sequence>MTYPLNPFAWFVHCWRKLGVQALSLLLLLILGGLLSPVQAQVNDAQFVAQNVPAVMTAGQTYSVSVTLKNSGGKNWTAASMHRLGSQNPQDNQGWDGGRAFMDNGATVAPGQQYTFTFNVKAPATAGTYNFQRRMVQEAVEWFGEMTPNVAVQVNPPPPNQAQFVSHSVPASMTAGSTYNVSVTFKNIGTATWTAATAYKLGSQNPQDSATWGMSRVDVPTVVAPGQNATFSFAVKAPPSSGAYGFQWRMLREYVEWFGDTSPNVNVSVSGGTPPAAPTISVGRTPSPLAPGAAFTVNWNSSNATTVSYSCSVNGIGAVGSANVSPSGSMQGVAAAEWAGKTLSCVWTATGAGGSKTYNETASVAAPSVNGTTFFHNDVAGTPMLATDSNGNVVWKENYRPYGEQLNKPAAASGNKLWFAGKPYDGNTGLSYMGARYYNPELGRFYGIDPATVDPADVHSFNRYAYANNNPYRFVDPDGHSPLDVAFLVYDLGKLGLAVYTGVGVGAAMVDVGLSVVGVASPVPGVGQAFKALRATEHAVGAARAVSHGLSGFQKAANYGIQSYKDLKKLTAGTGLEAHHLIEKRFASVLGVAEKEMKSIALTEAEHQAFTNAWRKLIPYGEGTATATKDQVESAAKQIYKNYPEILKALGL</sequence>
<dbReference type="InterPro" id="IPR013783">
    <property type="entry name" value="Ig-like_fold"/>
</dbReference>
<proteinExistence type="predicted"/>
<dbReference type="InterPro" id="IPR022385">
    <property type="entry name" value="Rhs_assc_core"/>
</dbReference>
<keyword evidence="1" id="KW-0677">Repeat</keyword>
<protein>
    <submittedName>
        <fullName evidence="4">RHS repeat-associated protein</fullName>
    </submittedName>
</protein>
<gene>
    <name evidence="4" type="ORF">FHS03_005321</name>
</gene>
<feature type="domain" description="Teneurin-like YD-shell" evidence="3">
    <location>
        <begin position="374"/>
        <end position="471"/>
    </location>
</feature>
<dbReference type="PANTHER" id="PTHR32305:SF17">
    <property type="entry name" value="TRNA NUCLEASE WAPA"/>
    <property type="match status" value="1"/>
</dbReference>
<feature type="domain" description="Nbr1 FW" evidence="2">
    <location>
        <begin position="172"/>
        <end position="261"/>
    </location>
</feature>
<organism evidence="4 5">
    <name type="scientific">Pseudoduganella violacea</name>
    <dbReference type="NCBI Taxonomy" id="1715466"/>
    <lineage>
        <taxon>Bacteria</taxon>
        <taxon>Pseudomonadati</taxon>
        <taxon>Pseudomonadota</taxon>
        <taxon>Betaproteobacteria</taxon>
        <taxon>Burkholderiales</taxon>
        <taxon>Oxalobacteraceae</taxon>
        <taxon>Telluria group</taxon>
        <taxon>Pseudoduganella</taxon>
    </lineage>
</organism>
<keyword evidence="5" id="KW-1185">Reference proteome</keyword>
<dbReference type="AlphaFoldDB" id="A0A7W5FWT6"/>
<dbReference type="Gene3D" id="2.60.40.10">
    <property type="entry name" value="Immunoglobulins"/>
    <property type="match status" value="2"/>
</dbReference>
<reference evidence="4 5" key="1">
    <citation type="submission" date="2020-08" db="EMBL/GenBank/DDBJ databases">
        <title>Genomic Encyclopedia of Type Strains, Phase III (KMG-III): the genomes of soil and plant-associated and newly described type strains.</title>
        <authorList>
            <person name="Whitman W."/>
        </authorList>
    </citation>
    <scope>NUCLEOTIDE SEQUENCE [LARGE SCALE GENOMIC DNA]</scope>
    <source>
        <strain evidence="4 5">CECT 8897</strain>
    </source>
</reference>
<dbReference type="Proteomes" id="UP000541535">
    <property type="component" value="Unassembled WGS sequence"/>
</dbReference>
<evidence type="ECO:0000259" key="2">
    <source>
        <dbReference type="Pfam" id="PF16158"/>
    </source>
</evidence>
<accession>A0A7W5FWT6</accession>
<dbReference type="EMBL" id="JACHXD010000025">
    <property type="protein sequence ID" value="MBB3122224.1"/>
    <property type="molecule type" value="Genomic_DNA"/>
</dbReference>
<dbReference type="Pfam" id="PF16158">
    <property type="entry name" value="N_BRCA1_IG"/>
    <property type="match status" value="1"/>
</dbReference>
<evidence type="ECO:0000256" key="1">
    <source>
        <dbReference type="ARBA" id="ARBA00022737"/>
    </source>
</evidence>
<dbReference type="Pfam" id="PF25023">
    <property type="entry name" value="TEN_YD-shell"/>
    <property type="match status" value="1"/>
</dbReference>
<dbReference type="NCBIfam" id="TIGR03696">
    <property type="entry name" value="Rhs_assc_core"/>
    <property type="match status" value="1"/>
</dbReference>
<dbReference type="InterPro" id="IPR050708">
    <property type="entry name" value="T6SS_VgrG/RHS"/>
</dbReference>
<dbReference type="PANTHER" id="PTHR32305">
    <property type="match status" value="1"/>
</dbReference>
<name>A0A7W5FWT6_9BURK</name>
<comment type="caution">
    <text evidence="4">The sequence shown here is derived from an EMBL/GenBank/DDBJ whole genome shotgun (WGS) entry which is preliminary data.</text>
</comment>
<dbReference type="Gene3D" id="2.180.10.10">
    <property type="entry name" value="RHS repeat-associated core"/>
    <property type="match status" value="1"/>
</dbReference>
<dbReference type="RefSeq" id="WP_183443882.1">
    <property type="nucleotide sequence ID" value="NZ_JACHXD010000025.1"/>
</dbReference>
<evidence type="ECO:0000313" key="4">
    <source>
        <dbReference type="EMBL" id="MBB3122224.1"/>
    </source>
</evidence>